<dbReference type="PANTHER" id="PTHR31945">
    <property type="entry name" value="TRANSCRIPTION FACTOR SCREAM2-RELATED"/>
    <property type="match status" value="1"/>
</dbReference>
<protein>
    <submittedName>
        <fullName evidence="9">Transcription factor DYT1-like</fullName>
    </submittedName>
</protein>
<accession>A0A8S0TMX4</accession>
<keyword evidence="3" id="KW-0804">Transcription</keyword>
<evidence type="ECO:0000256" key="2">
    <source>
        <dbReference type="ARBA" id="ARBA00023015"/>
    </source>
</evidence>
<dbReference type="InterPro" id="IPR036638">
    <property type="entry name" value="HLH_DNA-bd_sf"/>
</dbReference>
<evidence type="ECO:0000256" key="7">
    <source>
        <dbReference type="SAM" id="Phobius"/>
    </source>
</evidence>
<dbReference type="Proteomes" id="UP000594638">
    <property type="component" value="Unassembled WGS sequence"/>
</dbReference>
<feature type="coiled-coil region" evidence="5">
    <location>
        <begin position="44"/>
        <end position="98"/>
    </location>
</feature>
<reference evidence="9 10" key="1">
    <citation type="submission" date="2019-12" db="EMBL/GenBank/DDBJ databases">
        <authorList>
            <person name="Alioto T."/>
            <person name="Alioto T."/>
            <person name="Gomez Garrido J."/>
        </authorList>
    </citation>
    <scope>NUCLEOTIDE SEQUENCE [LARGE SCALE GENOMIC DNA]</scope>
</reference>
<name>A0A8S0TMX4_OLEEU</name>
<dbReference type="OrthoDB" id="690068at2759"/>
<proteinExistence type="predicted"/>
<evidence type="ECO:0000256" key="4">
    <source>
        <dbReference type="ARBA" id="ARBA00023242"/>
    </source>
</evidence>
<evidence type="ECO:0000313" key="9">
    <source>
        <dbReference type="EMBL" id="CAA3006166.1"/>
    </source>
</evidence>
<feature type="region of interest" description="Disordered" evidence="6">
    <location>
        <begin position="18"/>
        <end position="38"/>
    </location>
</feature>
<dbReference type="InterPro" id="IPR011598">
    <property type="entry name" value="bHLH_dom"/>
</dbReference>
<organism evidence="9 10">
    <name type="scientific">Olea europaea subsp. europaea</name>
    <dbReference type="NCBI Taxonomy" id="158383"/>
    <lineage>
        <taxon>Eukaryota</taxon>
        <taxon>Viridiplantae</taxon>
        <taxon>Streptophyta</taxon>
        <taxon>Embryophyta</taxon>
        <taxon>Tracheophyta</taxon>
        <taxon>Spermatophyta</taxon>
        <taxon>Magnoliopsida</taxon>
        <taxon>eudicotyledons</taxon>
        <taxon>Gunneridae</taxon>
        <taxon>Pentapetalae</taxon>
        <taxon>asterids</taxon>
        <taxon>lamiids</taxon>
        <taxon>Lamiales</taxon>
        <taxon>Oleaceae</taxon>
        <taxon>Oleeae</taxon>
        <taxon>Olea</taxon>
    </lineage>
</organism>
<dbReference type="GO" id="GO:0003700">
    <property type="term" value="F:DNA-binding transcription factor activity"/>
    <property type="evidence" value="ECO:0007669"/>
    <property type="project" value="TreeGrafter"/>
</dbReference>
<keyword evidence="5" id="KW-0175">Coiled coil</keyword>
<dbReference type="EMBL" id="CACTIH010007258">
    <property type="protein sequence ID" value="CAA3006166.1"/>
    <property type="molecule type" value="Genomic_DNA"/>
</dbReference>
<dbReference type="InterPro" id="IPR051358">
    <property type="entry name" value="TF_AMS/ICE1/BHLH6-like"/>
</dbReference>
<evidence type="ECO:0000256" key="3">
    <source>
        <dbReference type="ARBA" id="ARBA00023163"/>
    </source>
</evidence>
<dbReference type="GO" id="GO:0005634">
    <property type="term" value="C:nucleus"/>
    <property type="evidence" value="ECO:0007669"/>
    <property type="project" value="UniProtKB-SubCell"/>
</dbReference>
<keyword evidence="7" id="KW-1133">Transmembrane helix</keyword>
<keyword evidence="7" id="KW-0472">Membrane</keyword>
<evidence type="ECO:0000256" key="6">
    <source>
        <dbReference type="SAM" id="MobiDB-lite"/>
    </source>
</evidence>
<dbReference type="PROSITE" id="PS50888">
    <property type="entry name" value="BHLH"/>
    <property type="match status" value="1"/>
</dbReference>
<feature type="transmembrane region" description="Helical" evidence="7">
    <location>
        <begin position="185"/>
        <end position="204"/>
    </location>
</feature>
<dbReference type="GO" id="GO:0043565">
    <property type="term" value="F:sequence-specific DNA binding"/>
    <property type="evidence" value="ECO:0007669"/>
    <property type="project" value="TreeGrafter"/>
</dbReference>
<keyword evidence="2" id="KW-0805">Transcription regulation</keyword>
<comment type="subcellular location">
    <subcellularLocation>
        <location evidence="1">Nucleus</location>
    </subcellularLocation>
</comment>
<dbReference type="SMART" id="SM00353">
    <property type="entry name" value="HLH"/>
    <property type="match status" value="1"/>
</dbReference>
<sequence>MEYVKTEFEDLFIRDEEKTKGGRMGKKKHIDSDDEDDKYKSKNLEAERRLRKKLNDRLLELRSLMNKATIMTDAVTYIEQLRRHVKDLSNQLLKMDTTFVKEEETTKIEEIDSAEEMTIWGIEPQVQGTSIDGTKVWIKIVYQKTKGRFTKIMEAMSVLGFDLTVSMSPRPKEQFLFSSCVEDSIFIMARFLFLYIILAVLFGYMGKGIALRTSCAFGPMQVAVSSPAPAPSENGINWVSNGGPGIPLIRTHNSSVAGGDVILVGLAIVSVAAIFCYIRITRRSRESRA</sequence>
<evidence type="ECO:0000313" key="10">
    <source>
        <dbReference type="Proteomes" id="UP000594638"/>
    </source>
</evidence>
<keyword evidence="4" id="KW-0539">Nucleus</keyword>
<dbReference type="Gene3D" id="4.10.280.10">
    <property type="entry name" value="Helix-loop-helix DNA-binding domain"/>
    <property type="match status" value="1"/>
</dbReference>
<dbReference type="Gramene" id="OE9A101073T1">
    <property type="protein sequence ID" value="OE9A101073C1"/>
    <property type="gene ID" value="OE9A101073"/>
</dbReference>
<dbReference type="PANTHER" id="PTHR31945:SF20">
    <property type="entry name" value="TRANSCRIPTION FACTOR DYT1"/>
    <property type="match status" value="1"/>
</dbReference>
<dbReference type="SUPFAM" id="SSF47459">
    <property type="entry name" value="HLH, helix-loop-helix DNA-binding domain"/>
    <property type="match status" value="1"/>
</dbReference>
<feature type="transmembrane region" description="Helical" evidence="7">
    <location>
        <begin position="261"/>
        <end position="280"/>
    </location>
</feature>
<evidence type="ECO:0000259" key="8">
    <source>
        <dbReference type="PROSITE" id="PS50888"/>
    </source>
</evidence>
<dbReference type="AlphaFoldDB" id="A0A8S0TMX4"/>
<keyword evidence="10" id="KW-1185">Reference proteome</keyword>
<evidence type="ECO:0000256" key="1">
    <source>
        <dbReference type="ARBA" id="ARBA00004123"/>
    </source>
</evidence>
<feature type="domain" description="BHLH" evidence="8">
    <location>
        <begin position="38"/>
        <end position="88"/>
    </location>
</feature>
<keyword evidence="7" id="KW-0812">Transmembrane</keyword>
<comment type="caution">
    <text evidence="9">The sequence shown here is derived from an EMBL/GenBank/DDBJ whole genome shotgun (WGS) entry which is preliminary data.</text>
</comment>
<gene>
    <name evidence="9" type="ORF">OLEA9_A101073</name>
</gene>
<evidence type="ECO:0000256" key="5">
    <source>
        <dbReference type="SAM" id="Coils"/>
    </source>
</evidence>
<dbReference type="GO" id="GO:0046983">
    <property type="term" value="F:protein dimerization activity"/>
    <property type="evidence" value="ECO:0007669"/>
    <property type="project" value="InterPro"/>
</dbReference>